<protein>
    <submittedName>
        <fullName evidence="2">Uncharacterized protein</fullName>
    </submittedName>
</protein>
<reference evidence="2 3" key="2">
    <citation type="submission" date="2016-12" db="EMBL/GenBank/DDBJ databases">
        <title>Draft Genome Sequence of Cystobacter ferrugineus Strain Cbfe23.</title>
        <authorList>
            <person name="Akbar S."/>
            <person name="Dowd S.E."/>
            <person name="Stevens D.C."/>
        </authorList>
    </citation>
    <scope>NUCLEOTIDE SEQUENCE [LARGE SCALE GENOMIC DNA]</scope>
    <source>
        <strain evidence="2 3">Cbfe23</strain>
    </source>
</reference>
<accession>A0A1L9AWV4</accession>
<keyword evidence="3" id="KW-1185">Reference proteome</keyword>
<evidence type="ECO:0000256" key="1">
    <source>
        <dbReference type="SAM" id="SignalP"/>
    </source>
</evidence>
<comment type="caution">
    <text evidence="2">The sequence shown here is derived from an EMBL/GenBank/DDBJ whole genome shotgun (WGS) entry which is preliminary data.</text>
</comment>
<dbReference type="AlphaFoldDB" id="A0A1L9AWV4"/>
<dbReference type="InterPro" id="IPR045710">
    <property type="entry name" value="DUF6066"/>
</dbReference>
<feature type="chain" id="PRO_5012769867" evidence="1">
    <location>
        <begin position="19"/>
        <end position="214"/>
    </location>
</feature>
<gene>
    <name evidence="2" type="ORF">BON30_42520</name>
</gene>
<feature type="signal peptide" evidence="1">
    <location>
        <begin position="1"/>
        <end position="18"/>
    </location>
</feature>
<reference evidence="3" key="1">
    <citation type="submission" date="2016-11" db="EMBL/GenBank/DDBJ databases">
        <authorList>
            <person name="Shukria A."/>
            <person name="Stevens D.C."/>
        </authorList>
    </citation>
    <scope>NUCLEOTIDE SEQUENCE [LARGE SCALE GENOMIC DNA]</scope>
    <source>
        <strain evidence="3">Cbfe23</strain>
    </source>
</reference>
<organism evidence="2 3">
    <name type="scientific">Cystobacter ferrugineus</name>
    <dbReference type="NCBI Taxonomy" id="83449"/>
    <lineage>
        <taxon>Bacteria</taxon>
        <taxon>Pseudomonadati</taxon>
        <taxon>Myxococcota</taxon>
        <taxon>Myxococcia</taxon>
        <taxon>Myxococcales</taxon>
        <taxon>Cystobacterineae</taxon>
        <taxon>Archangiaceae</taxon>
        <taxon>Cystobacter</taxon>
    </lineage>
</organism>
<dbReference type="RefSeq" id="WP_071904323.1">
    <property type="nucleotide sequence ID" value="NZ_MPIN01000018.1"/>
</dbReference>
<proteinExistence type="predicted"/>
<keyword evidence="1" id="KW-0732">Signal</keyword>
<evidence type="ECO:0000313" key="3">
    <source>
        <dbReference type="Proteomes" id="UP000182229"/>
    </source>
</evidence>
<dbReference type="EMBL" id="MPIN01000018">
    <property type="protein sequence ID" value="OJH34492.1"/>
    <property type="molecule type" value="Genomic_DNA"/>
</dbReference>
<dbReference type="OrthoDB" id="5522657at2"/>
<evidence type="ECO:0000313" key="2">
    <source>
        <dbReference type="EMBL" id="OJH34492.1"/>
    </source>
</evidence>
<sequence>MNRFILAAALLLPSLVLADADPRFARLRDQAEPLGSLSAFLDKYVGECSGLFAGMGCRDAAEAFRKQYEGKRLYMIVGEDVATMVRPGPYQPGSGNYVIEVTPAFPGGAYVLTHGAPGQLTANDQPLLPPLRVTGTTPPGWNATDFMRLFSSRQVRLQVIFAPQTLWGMERKQGSGKQYGVSARVEALLLTNARTGEPLGLWFADESAAKAKKK</sequence>
<name>A0A1L9AWV4_9BACT</name>
<dbReference type="Pfam" id="PF19542">
    <property type="entry name" value="DUF6066"/>
    <property type="match status" value="1"/>
</dbReference>
<dbReference type="Proteomes" id="UP000182229">
    <property type="component" value="Unassembled WGS sequence"/>
</dbReference>